<feature type="chain" id="PRO_5003528998" evidence="1">
    <location>
        <begin position="26"/>
        <end position="280"/>
    </location>
</feature>
<accession>G9YFD1</accession>
<gene>
    <name evidence="2" type="ORF">HMPREF0080_00343</name>
</gene>
<feature type="signal peptide" evidence="1">
    <location>
        <begin position="1"/>
        <end position="25"/>
    </location>
</feature>
<evidence type="ECO:0000256" key="1">
    <source>
        <dbReference type="SAM" id="SignalP"/>
    </source>
</evidence>
<dbReference type="Proteomes" id="UP000005481">
    <property type="component" value="Unassembled WGS sequence"/>
</dbReference>
<proteinExistence type="predicted"/>
<name>G9YFD1_9FIRM</name>
<dbReference type="HOGENOM" id="CLU_050341_2_1_9"/>
<reference evidence="2 3" key="1">
    <citation type="submission" date="2011-08" db="EMBL/GenBank/DDBJ databases">
        <authorList>
            <person name="Weinstock G."/>
            <person name="Sodergren E."/>
            <person name="Clifton S."/>
            <person name="Fulton L."/>
            <person name="Fulton B."/>
            <person name="Courtney L."/>
            <person name="Fronick C."/>
            <person name="Harrison M."/>
            <person name="Strong C."/>
            <person name="Farmer C."/>
            <person name="Delahaunty K."/>
            <person name="Markovic C."/>
            <person name="Hall O."/>
            <person name="Minx P."/>
            <person name="Tomlinson C."/>
            <person name="Mitreva M."/>
            <person name="Hou S."/>
            <person name="Chen J."/>
            <person name="Wollam A."/>
            <person name="Pepin K.H."/>
            <person name="Johnson M."/>
            <person name="Bhonagiri V."/>
            <person name="Zhang X."/>
            <person name="Suruliraj S."/>
            <person name="Warren W."/>
            <person name="Chinwalla A."/>
            <person name="Mardis E.R."/>
            <person name="Wilson R.K."/>
        </authorList>
    </citation>
    <scope>NUCLEOTIDE SEQUENCE [LARGE SCALE GENOMIC DNA]</scope>
    <source>
        <strain evidence="2 3">F0357</strain>
    </source>
</reference>
<keyword evidence="1" id="KW-0732">Signal</keyword>
<dbReference type="AlphaFoldDB" id="G9YFD1"/>
<evidence type="ECO:0000313" key="2">
    <source>
        <dbReference type="EMBL" id="EHM43098.1"/>
    </source>
</evidence>
<evidence type="ECO:0000313" key="3">
    <source>
        <dbReference type="Proteomes" id="UP000005481"/>
    </source>
</evidence>
<dbReference type="STRING" id="861450.HMPREF0080_00343"/>
<keyword evidence="3" id="KW-1185">Reference proteome</keyword>
<dbReference type="PATRIC" id="fig|861450.3.peg.327"/>
<dbReference type="EMBL" id="AGCJ01000012">
    <property type="protein sequence ID" value="EHM43098.1"/>
    <property type="molecule type" value="Genomic_DNA"/>
</dbReference>
<organism evidence="2 3">
    <name type="scientific">Anaeroglobus geminatus F0357</name>
    <dbReference type="NCBI Taxonomy" id="861450"/>
    <lineage>
        <taxon>Bacteria</taxon>
        <taxon>Bacillati</taxon>
        <taxon>Bacillota</taxon>
        <taxon>Negativicutes</taxon>
        <taxon>Veillonellales</taxon>
        <taxon>Veillonellaceae</taxon>
        <taxon>Anaeroglobus</taxon>
    </lineage>
</organism>
<dbReference type="eggNOG" id="ENOG5030K2H">
    <property type="taxonomic scope" value="Bacteria"/>
</dbReference>
<comment type="caution">
    <text evidence="2">The sequence shown here is derived from an EMBL/GenBank/DDBJ whole genome shotgun (WGS) entry which is preliminary data.</text>
</comment>
<sequence length="280" mass="29504">MTSMWKRKVAALLTVFSVCGAVAGAADYTILEKTEKVETSVYGTTQSGSLNSRIAALDKLLNGSDSVSGSIDAKTDELYKEVYGNTGSDLSMMAAVNMMQRQYSGSVTNDSLVTRVGELEEGINGKAGTGSLRGRVASLRSVMLGNKKFVSQVVTVPAGTVVELINEDPIESKTLTEGDRLTFSVAEDIMIGDVVAIPRGMQADGTVSKARKAGRFGRDGKIEITYDSVHAADGSPVALVVGEKTKEQYKRTAGAVGASAAGAIILGPVRSCRRSFCQRT</sequence>
<protein>
    <submittedName>
        <fullName evidence="2">Uncharacterized protein</fullName>
    </submittedName>
</protein>